<dbReference type="Gene3D" id="3.40.50.720">
    <property type="entry name" value="NAD(P)-binding Rossmann-like Domain"/>
    <property type="match status" value="2"/>
</dbReference>
<dbReference type="eggNOG" id="COG1052">
    <property type="taxonomic scope" value="Bacteria"/>
</dbReference>
<comment type="similarity">
    <text evidence="1 4">Belongs to the D-isomer specific 2-hydroxyacid dehydrogenase family.</text>
</comment>
<feature type="domain" description="D-isomer specific 2-hydroxyacid dehydrogenase catalytic" evidence="5">
    <location>
        <begin position="21"/>
        <end position="316"/>
    </location>
</feature>
<dbReference type="PANTHER" id="PTHR43761:SF1">
    <property type="entry name" value="D-ISOMER SPECIFIC 2-HYDROXYACID DEHYDROGENASE CATALYTIC DOMAIN-CONTAINING PROTEIN-RELATED"/>
    <property type="match status" value="1"/>
</dbReference>
<dbReference type="InterPro" id="IPR006140">
    <property type="entry name" value="D-isomer_DH_NAD-bd"/>
</dbReference>
<protein>
    <submittedName>
        <fullName evidence="7">D-isomer specific 2-hydroxyacid dehydrogenase NAD-binding</fullName>
    </submittedName>
</protein>
<evidence type="ECO:0000259" key="5">
    <source>
        <dbReference type="Pfam" id="PF00389"/>
    </source>
</evidence>
<organism evidence="7 8">
    <name type="scientific">Clostridium cellulovorans (strain ATCC 35296 / DSM 3052 / OCM 3 / 743B)</name>
    <dbReference type="NCBI Taxonomy" id="573061"/>
    <lineage>
        <taxon>Bacteria</taxon>
        <taxon>Bacillati</taxon>
        <taxon>Bacillota</taxon>
        <taxon>Clostridia</taxon>
        <taxon>Eubacteriales</taxon>
        <taxon>Clostridiaceae</taxon>
        <taxon>Clostridium</taxon>
    </lineage>
</organism>
<keyword evidence="8" id="KW-1185">Reference proteome</keyword>
<dbReference type="OrthoDB" id="9805416at2"/>
<dbReference type="AlphaFoldDB" id="D9SRP6"/>
<keyword evidence="3" id="KW-0520">NAD</keyword>
<dbReference type="SUPFAM" id="SSF52283">
    <property type="entry name" value="Formate/glycerate dehydrogenase catalytic domain-like"/>
    <property type="match status" value="1"/>
</dbReference>
<dbReference type="FunFam" id="3.40.50.720:FF:000203">
    <property type="entry name" value="D-3-phosphoglycerate dehydrogenase (SerA)"/>
    <property type="match status" value="1"/>
</dbReference>
<dbReference type="RefSeq" id="WP_013291604.1">
    <property type="nucleotide sequence ID" value="NC_014393.1"/>
</dbReference>
<proteinExistence type="inferred from homology"/>
<reference evidence="7 8" key="1">
    <citation type="submission" date="2010-08" db="EMBL/GenBank/DDBJ databases">
        <title>Complete sequence of Clostridium cellulovorans 743B.</title>
        <authorList>
            <consortium name="US DOE Joint Genome Institute"/>
            <person name="Lucas S."/>
            <person name="Copeland A."/>
            <person name="Lapidus A."/>
            <person name="Cheng J.-F."/>
            <person name="Bruce D."/>
            <person name="Goodwin L."/>
            <person name="Pitluck S."/>
            <person name="Chertkov O."/>
            <person name="Detter J.C."/>
            <person name="Han C."/>
            <person name="Tapia R."/>
            <person name="Land M."/>
            <person name="Hauser L."/>
            <person name="Chang Y.-J."/>
            <person name="Jeffries C."/>
            <person name="Kyrpides N."/>
            <person name="Ivanova N."/>
            <person name="Mikhailova N."/>
            <person name="Hemme C.L."/>
            <person name="Woyke T."/>
        </authorList>
    </citation>
    <scope>NUCLEOTIDE SEQUENCE [LARGE SCALE GENOMIC DNA]</scope>
    <source>
        <strain evidence="8">ATCC 35296 / DSM 3052 / OCM 3 / 743B</strain>
    </source>
</reference>
<dbReference type="GO" id="GO:0016616">
    <property type="term" value="F:oxidoreductase activity, acting on the CH-OH group of donors, NAD or NADP as acceptor"/>
    <property type="evidence" value="ECO:0007669"/>
    <property type="project" value="InterPro"/>
</dbReference>
<dbReference type="Proteomes" id="UP000002730">
    <property type="component" value="Chromosome"/>
</dbReference>
<dbReference type="KEGG" id="ccb:Clocel_0642"/>
<dbReference type="InterPro" id="IPR029752">
    <property type="entry name" value="D-isomer_DH_CS1"/>
</dbReference>
<accession>D9SRP6</accession>
<dbReference type="InterPro" id="IPR050418">
    <property type="entry name" value="D-iso_2-hydroxyacid_DH_PdxB"/>
</dbReference>
<evidence type="ECO:0000313" key="8">
    <source>
        <dbReference type="Proteomes" id="UP000002730"/>
    </source>
</evidence>
<dbReference type="PROSITE" id="PS00065">
    <property type="entry name" value="D_2_HYDROXYACID_DH_1"/>
    <property type="match status" value="1"/>
</dbReference>
<evidence type="ECO:0000259" key="6">
    <source>
        <dbReference type="Pfam" id="PF02826"/>
    </source>
</evidence>
<dbReference type="EMBL" id="CP002160">
    <property type="protein sequence ID" value="ADL50413.1"/>
    <property type="molecule type" value="Genomic_DNA"/>
</dbReference>
<dbReference type="HOGENOM" id="CLU_019796_1_3_9"/>
<dbReference type="Pfam" id="PF00389">
    <property type="entry name" value="2-Hacid_dh"/>
    <property type="match status" value="1"/>
</dbReference>
<keyword evidence="2 4" id="KW-0560">Oxidoreductase</keyword>
<gene>
    <name evidence="7" type="ordered locus">Clocel_0642</name>
</gene>
<dbReference type="PANTHER" id="PTHR43761">
    <property type="entry name" value="D-ISOMER SPECIFIC 2-HYDROXYACID DEHYDROGENASE FAMILY PROTEIN (AFU_ORTHOLOGUE AFUA_1G13630)"/>
    <property type="match status" value="1"/>
</dbReference>
<dbReference type="Pfam" id="PF02826">
    <property type="entry name" value="2-Hacid_dh_C"/>
    <property type="match status" value="1"/>
</dbReference>
<dbReference type="CDD" id="cd12162">
    <property type="entry name" value="2-Hacid_dh_4"/>
    <property type="match status" value="1"/>
</dbReference>
<name>D9SRP6_CLOC7</name>
<evidence type="ECO:0000313" key="7">
    <source>
        <dbReference type="EMBL" id="ADL50413.1"/>
    </source>
</evidence>
<evidence type="ECO:0000256" key="4">
    <source>
        <dbReference type="RuleBase" id="RU003719"/>
    </source>
</evidence>
<sequence>MKIVVLDGKVLNPGDLSWDGLKALGDVTIYDRTSKEEMLTRCESADILITNKTPIRKEILEKLPTLKYIGVLATGYNIVDVEYATSKNIIVTNIPAYSTDSVVQLIFALLLELCHSVQKHSDLVKEECWVKCSDFAFWRFPLVELAGKTMGIIGFGSIGIATAKVANAFGMKVMVYTRTIKEEFKELVTFCSKEELFTNSDVISLSAPLTKETEGIVNKKYLSMMKKTAFLINTSRGPLVIEQDLANALNNGDIAAAAVDVLSKEPPTKDNPLLTVKNIIITPHIAWATFEARKRLMNIAIDNVRKFLEGNPVNVVKE</sequence>
<evidence type="ECO:0000256" key="1">
    <source>
        <dbReference type="ARBA" id="ARBA00005854"/>
    </source>
</evidence>
<dbReference type="InterPro" id="IPR036291">
    <property type="entry name" value="NAD(P)-bd_dom_sf"/>
</dbReference>
<evidence type="ECO:0000256" key="3">
    <source>
        <dbReference type="ARBA" id="ARBA00023027"/>
    </source>
</evidence>
<feature type="domain" description="D-isomer specific 2-hydroxyacid dehydrogenase NAD-binding" evidence="6">
    <location>
        <begin position="107"/>
        <end position="286"/>
    </location>
</feature>
<dbReference type="SUPFAM" id="SSF51735">
    <property type="entry name" value="NAD(P)-binding Rossmann-fold domains"/>
    <property type="match status" value="1"/>
</dbReference>
<dbReference type="InterPro" id="IPR006139">
    <property type="entry name" value="D-isomer_2_OHA_DH_cat_dom"/>
</dbReference>
<dbReference type="GO" id="GO:0051287">
    <property type="term" value="F:NAD binding"/>
    <property type="evidence" value="ECO:0007669"/>
    <property type="project" value="InterPro"/>
</dbReference>
<dbReference type="STRING" id="573061.Clocel_0642"/>
<evidence type="ECO:0000256" key="2">
    <source>
        <dbReference type="ARBA" id="ARBA00023002"/>
    </source>
</evidence>